<proteinExistence type="inferred from homology"/>
<dbReference type="SUPFAM" id="SSF53067">
    <property type="entry name" value="Actin-like ATPase domain"/>
    <property type="match status" value="1"/>
</dbReference>
<dbReference type="EMBL" id="CP016808">
    <property type="protein sequence ID" value="ANY69437.1"/>
    <property type="molecule type" value="Genomic_DNA"/>
</dbReference>
<evidence type="ECO:0000256" key="1">
    <source>
        <dbReference type="ARBA" id="ARBA00006129"/>
    </source>
</evidence>
<reference evidence="4" key="1">
    <citation type="submission" date="2016-08" db="EMBL/GenBank/DDBJ databases">
        <title>Complete Genome Seqeunce of Paenibacillus sp. BIHB 4019 from tea rhizoplane.</title>
        <authorList>
            <person name="Thakur R."/>
            <person name="Swarnkar M.K."/>
            <person name="Gulati A."/>
        </authorList>
    </citation>
    <scope>NUCLEOTIDE SEQUENCE [LARGE SCALE GENOMIC DNA]</scope>
    <source>
        <strain evidence="4">BIHB4019</strain>
    </source>
</reference>
<name>A0A1B2DP12_9BACL</name>
<dbReference type="CDD" id="cd24099">
    <property type="entry name" value="ASKHA_NBD_NovN-like_N"/>
    <property type="match status" value="1"/>
</dbReference>
<dbReference type="InterPro" id="IPR043129">
    <property type="entry name" value="ATPase_NBD"/>
</dbReference>
<dbReference type="AlphaFoldDB" id="A0A1B2DP12"/>
<dbReference type="Gene3D" id="3.90.870.20">
    <property type="entry name" value="Carbamoyltransferase, C-terminal domain"/>
    <property type="match status" value="1"/>
</dbReference>
<dbReference type="RefSeq" id="WP_172455628.1">
    <property type="nucleotide sequence ID" value="NZ_CP016808.1"/>
</dbReference>
<dbReference type="Gene3D" id="3.30.420.40">
    <property type="match status" value="2"/>
</dbReference>
<organism evidence="4">
    <name type="scientific">Paenibacillus sp. BIHB 4019</name>
    <dbReference type="NCBI Taxonomy" id="1870819"/>
    <lineage>
        <taxon>Bacteria</taxon>
        <taxon>Bacillati</taxon>
        <taxon>Bacillota</taxon>
        <taxon>Bacilli</taxon>
        <taxon>Bacillales</taxon>
        <taxon>Paenibacillaceae</taxon>
        <taxon>Paenibacillus</taxon>
    </lineage>
</organism>
<evidence type="ECO:0008006" key="5">
    <source>
        <dbReference type="Google" id="ProtNLM"/>
    </source>
</evidence>
<dbReference type="Pfam" id="PF02543">
    <property type="entry name" value="Carbam_trans_N"/>
    <property type="match status" value="1"/>
</dbReference>
<comment type="similarity">
    <text evidence="1">Belongs to the NodU/CmcH family.</text>
</comment>
<evidence type="ECO:0000313" key="4">
    <source>
        <dbReference type="EMBL" id="ANY69437.1"/>
    </source>
</evidence>
<dbReference type="InterPro" id="IPR031730">
    <property type="entry name" value="Carbam_trans_C"/>
</dbReference>
<sequence>MLVLGLNGGIELPHEDLKVFGYGGIAHDSAAVLIKDGVVIAASEEERLNRVKHTGKAPLQTIHLCLKRLGITFADIDKVVITTREQETNLLVRDEFFYRDSLHKNTRELLVDFFHQIDGTKYDPNNIVFVDHHICHAASAHFMSGFDRSLTVTIDGESQEGYAGYIISAEGTSFKILDRITNENSLGSFYISVIRMLGYHQHDEYKVMGLAPYGDASKFRRMLRKAYVLLPEGKFKINLAWSTALFDFMTPRKKGGPITQEHMDLAASLQEALETIVMHMLTHYQQATGHTKLAMAGGVAHNCSMNGKVLYAGLFEEVFVQPAAHDAGNALGGALFVSNKFAPDKSLEKLQHLYWGSEIQGNDGLEQILNRWERFVSFRKVDNIAEETAKRIADGAVFGWVQGRSEFGPRALGNRSILADPRPAENKSIINEMVKKREGYRPFAPSILEEYVGDYYEMPQTKAPYSYMNFVLMTKEDKQPLLGAVTHVDGTARIQTVSKETNVRYWELINEFRKLTGVPILLNTSFNNNVEPIVDSEEDAIASFLTTNIHYLAIGDYMVDKKEVDKADYLHMVPTRLVNSELKKSIGYSADGTKRTLHEVRLHFGDKYKKAIPEEIFLMLEHSDGQKSLDELADELGGTTLTKPEIAEHFIELWSLRLVHLKPSERVVALSAKQ</sequence>
<dbReference type="GO" id="GO:0003824">
    <property type="term" value="F:catalytic activity"/>
    <property type="evidence" value="ECO:0007669"/>
    <property type="project" value="InterPro"/>
</dbReference>
<dbReference type="PANTHER" id="PTHR34847">
    <property type="entry name" value="NODULATION PROTEIN U"/>
    <property type="match status" value="1"/>
</dbReference>
<dbReference type="InterPro" id="IPR003696">
    <property type="entry name" value="Carbtransf_dom"/>
</dbReference>
<gene>
    <name evidence="4" type="ORF">BBD42_25340</name>
</gene>
<accession>A0A1B2DP12</accession>
<protein>
    <recommendedName>
        <fullName evidence="5">Carbamoyltransferase</fullName>
    </recommendedName>
</protein>
<evidence type="ECO:0000259" key="3">
    <source>
        <dbReference type="Pfam" id="PF16861"/>
    </source>
</evidence>
<evidence type="ECO:0000259" key="2">
    <source>
        <dbReference type="Pfam" id="PF02543"/>
    </source>
</evidence>
<dbReference type="InterPro" id="IPR051338">
    <property type="entry name" value="NodU/CmcH_Carbamoyltrnsfr"/>
</dbReference>
<dbReference type="InterPro" id="IPR038152">
    <property type="entry name" value="Carbam_trans_C_sf"/>
</dbReference>
<feature type="domain" description="Carbamoyltransferase C-terminal" evidence="3">
    <location>
        <begin position="389"/>
        <end position="561"/>
    </location>
</feature>
<feature type="domain" description="Carbamoyltransferase" evidence="2">
    <location>
        <begin position="25"/>
        <end position="335"/>
    </location>
</feature>
<dbReference type="PANTHER" id="PTHR34847:SF1">
    <property type="entry name" value="NODULATION PROTEIN U"/>
    <property type="match status" value="1"/>
</dbReference>
<dbReference type="Pfam" id="PF16861">
    <property type="entry name" value="Carbam_trans_C"/>
    <property type="match status" value="1"/>
</dbReference>